<organism evidence="2 3">
    <name type="scientific">Mycena maculata</name>
    <dbReference type="NCBI Taxonomy" id="230809"/>
    <lineage>
        <taxon>Eukaryota</taxon>
        <taxon>Fungi</taxon>
        <taxon>Dikarya</taxon>
        <taxon>Basidiomycota</taxon>
        <taxon>Agaricomycotina</taxon>
        <taxon>Agaricomycetes</taxon>
        <taxon>Agaricomycetidae</taxon>
        <taxon>Agaricales</taxon>
        <taxon>Marasmiineae</taxon>
        <taxon>Mycenaceae</taxon>
        <taxon>Mycena</taxon>
    </lineage>
</organism>
<name>A0AAD7J636_9AGAR</name>
<reference evidence="2" key="1">
    <citation type="submission" date="2023-03" db="EMBL/GenBank/DDBJ databases">
        <title>Massive genome expansion in bonnet fungi (Mycena s.s.) driven by repeated elements and novel gene families across ecological guilds.</title>
        <authorList>
            <consortium name="Lawrence Berkeley National Laboratory"/>
            <person name="Harder C.B."/>
            <person name="Miyauchi S."/>
            <person name="Viragh M."/>
            <person name="Kuo A."/>
            <person name="Thoen E."/>
            <person name="Andreopoulos B."/>
            <person name="Lu D."/>
            <person name="Skrede I."/>
            <person name="Drula E."/>
            <person name="Henrissat B."/>
            <person name="Morin E."/>
            <person name="Kohler A."/>
            <person name="Barry K."/>
            <person name="LaButti K."/>
            <person name="Morin E."/>
            <person name="Salamov A."/>
            <person name="Lipzen A."/>
            <person name="Mereny Z."/>
            <person name="Hegedus B."/>
            <person name="Baldrian P."/>
            <person name="Stursova M."/>
            <person name="Weitz H."/>
            <person name="Taylor A."/>
            <person name="Grigoriev I.V."/>
            <person name="Nagy L.G."/>
            <person name="Martin F."/>
            <person name="Kauserud H."/>
        </authorList>
    </citation>
    <scope>NUCLEOTIDE SEQUENCE</scope>
    <source>
        <strain evidence="2">CBHHK188m</strain>
    </source>
</reference>
<feature type="region of interest" description="Disordered" evidence="1">
    <location>
        <begin position="21"/>
        <end position="48"/>
    </location>
</feature>
<protein>
    <submittedName>
        <fullName evidence="2">Uncharacterized protein</fullName>
    </submittedName>
</protein>
<comment type="caution">
    <text evidence="2">The sequence shown here is derived from an EMBL/GenBank/DDBJ whole genome shotgun (WGS) entry which is preliminary data.</text>
</comment>
<evidence type="ECO:0000313" key="3">
    <source>
        <dbReference type="Proteomes" id="UP001215280"/>
    </source>
</evidence>
<keyword evidence="3" id="KW-1185">Reference proteome</keyword>
<sequence length="431" mass="47829">MPGAGRLLGARCSQREWEKFGKNGTLGNEHAAHSASLSSGSETKVLPPSVIEVEDDGEDNWRRTSPLPYDSNALFLPADSDEEDDYPYLVPSSRPASHSTSTPLIPTSLPILSTLPPGPSIGRVDGSSSDVSASMPGVFNTYPSMGVHSPMLSILLRVLSLSLVNNRCLISVDDLNKGYEYIRLNPANVQDSAQQIEVTCTQVHNIVDQYRFFSKTALQDLAALHGLDLQFISTAHGLPLLFWKPNLIRQLMQHCCEINYCHDNLMVFEQRSAFHDATVTVTMGSVALPKPRQVTVTTGTSVPDIPSSLTTADDLFVLPMTMNNNIMVDKDDGATVISTYKLNRCFDYKGIVNNVNVKDIHASDLETRIHLFEWRKHEWETLYTPLTIESIQKAEKIRRDKVIASHMDNEAVHESVFASRNLADHVQIRSL</sequence>
<gene>
    <name evidence="2" type="ORF">DFH07DRAFT_773154</name>
</gene>
<dbReference type="Proteomes" id="UP001215280">
    <property type="component" value="Unassembled WGS sequence"/>
</dbReference>
<accession>A0AAD7J636</accession>
<evidence type="ECO:0000313" key="2">
    <source>
        <dbReference type="EMBL" id="KAJ7756447.1"/>
    </source>
</evidence>
<evidence type="ECO:0000256" key="1">
    <source>
        <dbReference type="SAM" id="MobiDB-lite"/>
    </source>
</evidence>
<dbReference type="AlphaFoldDB" id="A0AAD7J636"/>
<proteinExistence type="predicted"/>
<dbReference type="EMBL" id="JARJLG010000061">
    <property type="protein sequence ID" value="KAJ7756447.1"/>
    <property type="molecule type" value="Genomic_DNA"/>
</dbReference>